<comment type="subcellular location">
    <subcellularLocation>
        <location evidence="1">Membrane</location>
        <topology evidence="1">Single-pass type IV membrane protein</topology>
    </subcellularLocation>
</comment>
<dbReference type="EMBL" id="JARAKH010000027">
    <property type="protein sequence ID" value="KAK8389830.1"/>
    <property type="molecule type" value="Genomic_DNA"/>
</dbReference>
<comment type="caution">
    <text evidence="12">The sequence shown here is derived from an EMBL/GenBank/DDBJ whole genome shotgun (WGS) entry which is preliminary data.</text>
</comment>
<dbReference type="SUPFAM" id="SSF58038">
    <property type="entry name" value="SNARE fusion complex"/>
    <property type="match status" value="1"/>
</dbReference>
<dbReference type="SUPFAM" id="SSF47661">
    <property type="entry name" value="t-snare proteins"/>
    <property type="match status" value="1"/>
</dbReference>
<dbReference type="AlphaFoldDB" id="A0AAW0TQ35"/>
<comment type="similarity">
    <text evidence="2">Belongs to the syntaxin family.</text>
</comment>
<proteinExistence type="inferred from homology"/>
<protein>
    <recommendedName>
        <fullName evidence="11">t-SNARE coiled-coil homology domain-containing protein</fullName>
    </recommendedName>
</protein>
<gene>
    <name evidence="12" type="ORF">O3P69_009079</name>
</gene>
<feature type="transmembrane region" description="Helical" evidence="10">
    <location>
        <begin position="349"/>
        <end position="370"/>
    </location>
</feature>
<feature type="region of interest" description="Disordered" evidence="9">
    <location>
        <begin position="149"/>
        <end position="252"/>
    </location>
</feature>
<feature type="domain" description="T-SNARE coiled-coil homology" evidence="11">
    <location>
        <begin position="280"/>
        <end position="342"/>
    </location>
</feature>
<dbReference type="PANTHER" id="PTHR15959">
    <property type="entry name" value="SYNTAXIN-18"/>
    <property type="match status" value="1"/>
</dbReference>
<evidence type="ECO:0000256" key="6">
    <source>
        <dbReference type="ARBA" id="ARBA00022989"/>
    </source>
</evidence>
<evidence type="ECO:0000256" key="2">
    <source>
        <dbReference type="ARBA" id="ARBA00009063"/>
    </source>
</evidence>
<dbReference type="Gene3D" id="1.20.5.110">
    <property type="match status" value="1"/>
</dbReference>
<feature type="compositionally biased region" description="Basic and acidic residues" evidence="9">
    <location>
        <begin position="216"/>
        <end position="235"/>
    </location>
</feature>
<dbReference type="Proteomes" id="UP001487740">
    <property type="component" value="Unassembled WGS sequence"/>
</dbReference>
<dbReference type="InterPro" id="IPR010989">
    <property type="entry name" value="SNARE"/>
</dbReference>
<feature type="compositionally biased region" description="Polar residues" evidence="9">
    <location>
        <begin position="185"/>
        <end position="208"/>
    </location>
</feature>
<keyword evidence="6 10" id="KW-1133">Transmembrane helix</keyword>
<organism evidence="12 13">
    <name type="scientific">Scylla paramamosain</name>
    <name type="common">Mud crab</name>
    <dbReference type="NCBI Taxonomy" id="85552"/>
    <lineage>
        <taxon>Eukaryota</taxon>
        <taxon>Metazoa</taxon>
        <taxon>Ecdysozoa</taxon>
        <taxon>Arthropoda</taxon>
        <taxon>Crustacea</taxon>
        <taxon>Multicrustacea</taxon>
        <taxon>Malacostraca</taxon>
        <taxon>Eumalacostraca</taxon>
        <taxon>Eucarida</taxon>
        <taxon>Decapoda</taxon>
        <taxon>Pleocyemata</taxon>
        <taxon>Brachyura</taxon>
        <taxon>Eubrachyura</taxon>
        <taxon>Portunoidea</taxon>
        <taxon>Portunidae</taxon>
        <taxon>Portuninae</taxon>
        <taxon>Scylla</taxon>
    </lineage>
</organism>
<sequence length="372" mass="43176">MMTVESSSSADLTTLFKSCVKTIRTRNKAMGVTLPQTKIFPSSPTPFSHFYSRARDVMSNITSHRNLLHDHRKKYLQHQDHSMSDCERSYMEKVVKTNLRIIDDNIRTLNTDLQGEQMGSKDAQECQQNIMTILRMNFQEINSTFKHMKELRKKKQKEKDNLYRLQRPAGSKKQTSSIADEIHRTPNTALRESQESSRSALETSQSEWSDWPESPDADHSSQDGNQDRDDKETRGGSRSSGTSDVEKKQTSYLEEEMEKMLEELSAEERQMLEEENTHLYKELQSNHEEVRQITRQVVELGQMQDLLSENVDLQTTQIDKIQETIIAATENVKAGNEQVREAMRKDAGFRVWIMFFLIVMSCTILFLDWYNA</sequence>
<evidence type="ECO:0000256" key="10">
    <source>
        <dbReference type="SAM" id="Phobius"/>
    </source>
</evidence>
<dbReference type="SMART" id="SM00397">
    <property type="entry name" value="t_SNARE"/>
    <property type="match status" value="1"/>
</dbReference>
<evidence type="ECO:0000256" key="5">
    <source>
        <dbReference type="ARBA" id="ARBA00022927"/>
    </source>
</evidence>
<evidence type="ECO:0000313" key="13">
    <source>
        <dbReference type="Proteomes" id="UP001487740"/>
    </source>
</evidence>
<evidence type="ECO:0000313" key="12">
    <source>
        <dbReference type="EMBL" id="KAK8389830.1"/>
    </source>
</evidence>
<keyword evidence="8 10" id="KW-0472">Membrane</keyword>
<dbReference type="GO" id="GO:0006890">
    <property type="term" value="P:retrograde vesicle-mediated transport, Golgi to endoplasmic reticulum"/>
    <property type="evidence" value="ECO:0007669"/>
    <property type="project" value="TreeGrafter"/>
</dbReference>
<dbReference type="InterPro" id="IPR019529">
    <property type="entry name" value="Syntaxin-18_N"/>
</dbReference>
<keyword evidence="3" id="KW-0813">Transport</keyword>
<dbReference type="GO" id="GO:0015031">
    <property type="term" value="P:protein transport"/>
    <property type="evidence" value="ECO:0007669"/>
    <property type="project" value="UniProtKB-KW"/>
</dbReference>
<evidence type="ECO:0000256" key="3">
    <source>
        <dbReference type="ARBA" id="ARBA00022448"/>
    </source>
</evidence>
<keyword evidence="4 10" id="KW-0812">Transmembrane</keyword>
<keyword evidence="13" id="KW-1185">Reference proteome</keyword>
<dbReference type="InterPro" id="IPR000727">
    <property type="entry name" value="T_SNARE_dom"/>
</dbReference>
<evidence type="ECO:0000256" key="9">
    <source>
        <dbReference type="SAM" id="MobiDB-lite"/>
    </source>
</evidence>
<evidence type="ECO:0000256" key="4">
    <source>
        <dbReference type="ARBA" id="ARBA00022692"/>
    </source>
</evidence>
<dbReference type="GO" id="GO:0005783">
    <property type="term" value="C:endoplasmic reticulum"/>
    <property type="evidence" value="ECO:0007669"/>
    <property type="project" value="TreeGrafter"/>
</dbReference>
<keyword evidence="7" id="KW-0175">Coiled coil</keyword>
<evidence type="ECO:0000256" key="1">
    <source>
        <dbReference type="ARBA" id="ARBA00004211"/>
    </source>
</evidence>
<evidence type="ECO:0000256" key="8">
    <source>
        <dbReference type="ARBA" id="ARBA00023136"/>
    </source>
</evidence>
<name>A0AAW0TQ35_SCYPA</name>
<dbReference type="GO" id="GO:0031201">
    <property type="term" value="C:SNARE complex"/>
    <property type="evidence" value="ECO:0007669"/>
    <property type="project" value="TreeGrafter"/>
</dbReference>
<dbReference type="Pfam" id="PF10496">
    <property type="entry name" value="Syntaxin-18_N"/>
    <property type="match status" value="1"/>
</dbReference>
<keyword evidence="5" id="KW-0653">Protein transport</keyword>
<dbReference type="PROSITE" id="PS50192">
    <property type="entry name" value="T_SNARE"/>
    <property type="match status" value="1"/>
</dbReference>
<evidence type="ECO:0000259" key="11">
    <source>
        <dbReference type="PROSITE" id="PS50192"/>
    </source>
</evidence>
<evidence type="ECO:0000256" key="7">
    <source>
        <dbReference type="ARBA" id="ARBA00023054"/>
    </source>
</evidence>
<dbReference type="PANTHER" id="PTHR15959:SF0">
    <property type="entry name" value="SYNTAXIN-18"/>
    <property type="match status" value="1"/>
</dbReference>
<reference evidence="12 13" key="1">
    <citation type="submission" date="2023-03" db="EMBL/GenBank/DDBJ databases">
        <title>High-quality genome of Scylla paramamosain provides insights in environmental adaptation.</title>
        <authorList>
            <person name="Zhang L."/>
        </authorList>
    </citation>
    <scope>NUCLEOTIDE SEQUENCE [LARGE SCALE GENOMIC DNA]</scope>
    <source>
        <strain evidence="12">LZ_2023a</strain>
        <tissue evidence="12">Muscle</tissue>
    </source>
</reference>
<accession>A0AAW0TQ35</accession>